<dbReference type="InterPro" id="IPR006528">
    <property type="entry name" value="Phage_head_morphogenesis_dom"/>
</dbReference>
<evidence type="ECO:0000313" key="3">
    <source>
        <dbReference type="EMBL" id="MDG0847267.1"/>
    </source>
</evidence>
<gene>
    <name evidence="3" type="ORF">M4L89_13635</name>
</gene>
<organism evidence="3 4">
    <name type="scientific">Staphylococcus equorum</name>
    <dbReference type="NCBI Taxonomy" id="246432"/>
    <lineage>
        <taxon>Bacteria</taxon>
        <taxon>Bacillati</taxon>
        <taxon>Bacillota</taxon>
        <taxon>Bacilli</taxon>
        <taxon>Bacillales</taxon>
        <taxon>Staphylococcaceae</taxon>
        <taxon>Staphylococcus</taxon>
    </lineage>
</organism>
<evidence type="ECO:0000313" key="4">
    <source>
        <dbReference type="Proteomes" id="UP001152422"/>
    </source>
</evidence>
<dbReference type="NCBIfam" id="TIGR01641">
    <property type="entry name" value="phageSPP1_gp7"/>
    <property type="match status" value="1"/>
</dbReference>
<name>A0A9X4LC66_9STAP</name>
<accession>A0A9X4LC66</accession>
<evidence type="ECO:0000259" key="2">
    <source>
        <dbReference type="Pfam" id="PF04233"/>
    </source>
</evidence>
<dbReference type="Proteomes" id="UP001152422">
    <property type="component" value="Unassembled WGS sequence"/>
</dbReference>
<protein>
    <submittedName>
        <fullName evidence="3">Minor capsid protein</fullName>
    </submittedName>
</protein>
<dbReference type="AlphaFoldDB" id="A0A9X4LC66"/>
<sequence length="561" mass="64358">MADLTSKDYWHKRAMRVIQIEAKKDDDVIEEVRKITNSTMSQLSNEIYSFYAKYATAEGITVDEAKKKIKQTDIKDFEARVAQYVKNKDFSEKANSELRQYNTKMYVSRERMLLQQLSAIMVNGTALTEVEMNEYLETSVDREVERQAGILGDVRIKPNHVRAIVNADFHGQTWSERLWGDMEQTRKMVLKTVQNTLLRGRHPKEFVPELSKKMGVTTSDAKRLLITETARVQSEAQKLHYQETMGADATIEFVAKLDDRTTDECRGANGNKIKVSEMVAGVNVPPLHPYCRSTTVPTVDEIEDELEAFFKEREGKYSLKELDDIEAEDNAPDEPDELIFNEQLTEAFGEDQIEELKRQLENNKDVEGAKEYRKIWNHFAPDMTIQKLPSNKTAHFDPTSQKVKMPTANLAERDQIKTRNGVREGTDNYGTVIHEFSHMIDLSIQKEIKGAKNMFNGGYTADPNYFMNEETDEREMLADVLKKEIEDMAKAEHKALKEAHKSGNTDVWDKPSKPRISDGRRKMIRRLSEQYHLGDSNGLSDMIEAATNGRTKIIYGHGKSY</sequence>
<dbReference type="RefSeq" id="WP_277583633.1">
    <property type="nucleotide sequence ID" value="NZ_JAMBPY010000015.1"/>
</dbReference>
<keyword evidence="4" id="KW-1185">Reference proteome</keyword>
<comment type="caution">
    <text evidence="3">The sequence shown here is derived from an EMBL/GenBank/DDBJ whole genome shotgun (WGS) entry which is preliminary data.</text>
</comment>
<evidence type="ECO:0000256" key="1">
    <source>
        <dbReference type="SAM" id="MobiDB-lite"/>
    </source>
</evidence>
<feature type="region of interest" description="Disordered" evidence="1">
    <location>
        <begin position="497"/>
        <end position="517"/>
    </location>
</feature>
<feature type="domain" description="Phage head morphogenesis" evidence="2">
    <location>
        <begin position="189"/>
        <end position="295"/>
    </location>
</feature>
<dbReference type="EMBL" id="JAMBQA010000012">
    <property type="protein sequence ID" value="MDG0847267.1"/>
    <property type="molecule type" value="Genomic_DNA"/>
</dbReference>
<dbReference type="Pfam" id="PF04233">
    <property type="entry name" value="Phage_Mu_F"/>
    <property type="match status" value="1"/>
</dbReference>
<reference evidence="3" key="1">
    <citation type="submission" date="2022-05" db="EMBL/GenBank/DDBJ databases">
        <title>Comparative genomics of Staphylococcus equorum isolates.</title>
        <authorList>
            <person name="Luelf R.H."/>
        </authorList>
    </citation>
    <scope>NUCLEOTIDE SEQUENCE</scope>
    <source>
        <strain evidence="3">TMW 2.2497</strain>
    </source>
</reference>
<proteinExistence type="predicted"/>